<evidence type="ECO:0000313" key="4">
    <source>
        <dbReference type="EMBL" id="MBD1425192.1"/>
    </source>
</evidence>
<dbReference type="Proteomes" id="UP000606494">
    <property type="component" value="Unassembled WGS sequence"/>
</dbReference>
<dbReference type="Gene3D" id="2.40.50.100">
    <property type="match status" value="1"/>
</dbReference>
<feature type="domain" description="CusB-like beta-barrel" evidence="2">
    <location>
        <begin position="224"/>
        <end position="294"/>
    </location>
</feature>
<evidence type="ECO:0000256" key="1">
    <source>
        <dbReference type="ARBA" id="ARBA00009477"/>
    </source>
</evidence>
<dbReference type="Pfam" id="PF25954">
    <property type="entry name" value="Beta-barrel_RND_2"/>
    <property type="match status" value="1"/>
</dbReference>
<organism evidence="4 5">
    <name type="scientific">Sphingobacterium arenae</name>
    <dbReference type="NCBI Taxonomy" id="1280598"/>
    <lineage>
        <taxon>Bacteria</taxon>
        <taxon>Pseudomonadati</taxon>
        <taxon>Bacteroidota</taxon>
        <taxon>Sphingobacteriia</taxon>
        <taxon>Sphingobacteriales</taxon>
        <taxon>Sphingobacteriaceae</taxon>
        <taxon>Sphingobacterium</taxon>
    </lineage>
</organism>
<dbReference type="InterPro" id="IPR058792">
    <property type="entry name" value="Beta-barrel_RND_2"/>
</dbReference>
<keyword evidence="5" id="KW-1185">Reference proteome</keyword>
<evidence type="ECO:0000259" key="2">
    <source>
        <dbReference type="Pfam" id="PF25954"/>
    </source>
</evidence>
<dbReference type="Gene3D" id="1.10.287.470">
    <property type="entry name" value="Helix hairpin bin"/>
    <property type="match status" value="1"/>
</dbReference>
<accession>A0ABR7Y1L4</accession>
<dbReference type="Gene3D" id="2.40.30.170">
    <property type="match status" value="1"/>
</dbReference>
<proteinExistence type="inferred from homology"/>
<feature type="domain" description="CzcB-like barrel-sandwich hybrid" evidence="3">
    <location>
        <begin position="74"/>
        <end position="210"/>
    </location>
</feature>
<gene>
    <name evidence="4" type="ORF">H8B17_06300</name>
</gene>
<dbReference type="SUPFAM" id="SSF111369">
    <property type="entry name" value="HlyD-like secretion proteins"/>
    <property type="match status" value="1"/>
</dbReference>
<dbReference type="InterPro" id="IPR058647">
    <property type="entry name" value="BSH_CzcB-like"/>
</dbReference>
<comment type="similarity">
    <text evidence="1">Belongs to the membrane fusion protein (MFP) (TC 8.A.1) family.</text>
</comment>
<dbReference type="PROSITE" id="PS51257">
    <property type="entry name" value="PROKAR_LIPOPROTEIN"/>
    <property type="match status" value="1"/>
</dbReference>
<protein>
    <submittedName>
        <fullName evidence="4">Efflux RND transporter periplasmic adaptor subunit</fullName>
    </submittedName>
</protein>
<dbReference type="NCBIfam" id="TIGR01730">
    <property type="entry name" value="RND_mfp"/>
    <property type="match status" value="1"/>
</dbReference>
<dbReference type="InterPro" id="IPR006143">
    <property type="entry name" value="RND_pump_MFP"/>
</dbReference>
<dbReference type="Pfam" id="PF25973">
    <property type="entry name" value="BSH_CzcB"/>
    <property type="match status" value="1"/>
</dbReference>
<reference evidence="4 5" key="1">
    <citation type="submission" date="2020-08" db="EMBL/GenBank/DDBJ databases">
        <title>Sphingobacterium sp. DN00404 isolated from aquaculture water.</title>
        <authorList>
            <person name="Zhang M."/>
        </authorList>
    </citation>
    <scope>NUCLEOTIDE SEQUENCE [LARGE SCALE GENOMIC DNA]</scope>
    <source>
        <strain evidence="4 5">KCTC 32294</strain>
    </source>
</reference>
<comment type="caution">
    <text evidence="4">The sequence shown here is derived from an EMBL/GenBank/DDBJ whole genome shotgun (WGS) entry which is preliminary data.</text>
</comment>
<name>A0ABR7Y1L4_9SPHI</name>
<evidence type="ECO:0000313" key="5">
    <source>
        <dbReference type="Proteomes" id="UP000606494"/>
    </source>
</evidence>
<dbReference type="EMBL" id="JACNYK010000001">
    <property type="protein sequence ID" value="MBD1425192.1"/>
    <property type="molecule type" value="Genomic_DNA"/>
</dbReference>
<dbReference type="Gene3D" id="2.40.420.20">
    <property type="match status" value="1"/>
</dbReference>
<dbReference type="PANTHER" id="PTHR30469:SF37">
    <property type="entry name" value="RAGD PROTEIN"/>
    <property type="match status" value="1"/>
</dbReference>
<dbReference type="PANTHER" id="PTHR30469">
    <property type="entry name" value="MULTIDRUG RESISTANCE PROTEIN MDTA"/>
    <property type="match status" value="1"/>
</dbReference>
<sequence length="369" mass="40729">MYQSISKNRISPALRALTIILAFVVTACSPRGKGQKPTQNTKPTTVSYPTAPVQFINPQYEISVPGELNPYEQVSIYAKVKGFVKQLYVDRGDRVHKGQLLALLEAPEMEQRYLSNKSNEQKIYSDYLYAKQAYERLVDASKTTGAVADIELDRAKSTMESAKSAYQASQAGTAHSAQLQQYLRITAPFDGVITQRNVSVGALAGTDSNIPLFLMAQGNKLRLTLSLPERHATSVQGDMQATFTVSSQPGKIFDAALSRTSGLLNQQDRSLTLEFDVDNPSDELQGGDYAQVKLILQRKKPSFWVSSKSILHTQSGKYIMTLDDNAIKRIAIKEGIRVDTLTEVFGNLSPENHIILKPSAEIQEGPLKN</sequence>
<evidence type="ECO:0000259" key="3">
    <source>
        <dbReference type="Pfam" id="PF25973"/>
    </source>
</evidence>